<feature type="domain" description="DUF2059" evidence="2">
    <location>
        <begin position="77"/>
        <end position="126"/>
    </location>
</feature>
<dbReference type="STRING" id="1159016.SAMN02927937_00518"/>
<sequence length="134" mass="15544">MRKLVIAATMLFAVQFASAQSVDFKKDVIEMVKISGSAANYTAFFEPIMEQISEDKRADFKKDIEALMPSIYEKTAEVMMKYYTHDDVKKMMEFYKSPIGQKIQESTPKILKDQMSDMQDLQLQIQGILMKYMQ</sequence>
<evidence type="ECO:0000256" key="1">
    <source>
        <dbReference type="SAM" id="SignalP"/>
    </source>
</evidence>
<accession>A0A1H6JM13</accession>
<dbReference type="InterPro" id="IPR018637">
    <property type="entry name" value="DUF2059"/>
</dbReference>
<dbReference type="EMBL" id="FNXE01000004">
    <property type="protein sequence ID" value="SEH61916.1"/>
    <property type="molecule type" value="Genomic_DNA"/>
</dbReference>
<name>A0A1H6JM13_9FLAO</name>
<keyword evidence="4" id="KW-1185">Reference proteome</keyword>
<feature type="signal peptide" evidence="1">
    <location>
        <begin position="1"/>
        <end position="19"/>
    </location>
</feature>
<feature type="chain" id="PRO_5011576291" description="DUF2059 domain-containing protein" evidence="1">
    <location>
        <begin position="20"/>
        <end position="134"/>
    </location>
</feature>
<protein>
    <recommendedName>
        <fullName evidence="2">DUF2059 domain-containing protein</fullName>
    </recommendedName>
</protein>
<evidence type="ECO:0000259" key="2">
    <source>
        <dbReference type="Pfam" id="PF09832"/>
    </source>
</evidence>
<evidence type="ECO:0000313" key="4">
    <source>
        <dbReference type="Proteomes" id="UP000199634"/>
    </source>
</evidence>
<dbReference type="Proteomes" id="UP000199634">
    <property type="component" value="Unassembled WGS sequence"/>
</dbReference>
<keyword evidence="1" id="KW-0732">Signal</keyword>
<evidence type="ECO:0000313" key="3">
    <source>
        <dbReference type="EMBL" id="SEH61916.1"/>
    </source>
</evidence>
<dbReference type="AlphaFoldDB" id="A0A1H6JM13"/>
<gene>
    <name evidence="3" type="ORF">SAMN02927937_00518</name>
</gene>
<reference evidence="3 4" key="1">
    <citation type="submission" date="2016-10" db="EMBL/GenBank/DDBJ databases">
        <authorList>
            <person name="de Groot N.N."/>
        </authorList>
    </citation>
    <scope>NUCLEOTIDE SEQUENCE [LARGE SCALE GENOMIC DNA]</scope>
    <source>
        <strain evidence="3 4">CGMCC 1.10825</strain>
    </source>
</reference>
<organism evidence="3 4">
    <name type="scientific">Paenimyroides marinum</name>
    <dbReference type="NCBI Taxonomy" id="1159016"/>
    <lineage>
        <taxon>Bacteria</taxon>
        <taxon>Pseudomonadati</taxon>
        <taxon>Bacteroidota</taxon>
        <taxon>Flavobacteriia</taxon>
        <taxon>Flavobacteriales</taxon>
        <taxon>Flavobacteriaceae</taxon>
        <taxon>Paenimyroides</taxon>
    </lineage>
</organism>
<dbReference type="RefSeq" id="WP_177165016.1">
    <property type="nucleotide sequence ID" value="NZ_FNXE01000004.1"/>
</dbReference>
<dbReference type="Pfam" id="PF09832">
    <property type="entry name" value="DUF2059"/>
    <property type="match status" value="1"/>
</dbReference>
<proteinExistence type="predicted"/>